<feature type="compositionally biased region" description="Basic and acidic residues" evidence="1">
    <location>
        <begin position="208"/>
        <end position="231"/>
    </location>
</feature>
<dbReference type="AlphaFoldDB" id="W3X862"/>
<feature type="compositionally biased region" description="Basic and acidic residues" evidence="1">
    <location>
        <begin position="337"/>
        <end position="352"/>
    </location>
</feature>
<name>W3X862_PESFW</name>
<dbReference type="RefSeq" id="XP_007833145.1">
    <property type="nucleotide sequence ID" value="XM_007834954.1"/>
</dbReference>
<feature type="region of interest" description="Disordered" evidence="1">
    <location>
        <begin position="423"/>
        <end position="446"/>
    </location>
</feature>
<evidence type="ECO:0008006" key="4">
    <source>
        <dbReference type="Google" id="ProtNLM"/>
    </source>
</evidence>
<evidence type="ECO:0000313" key="2">
    <source>
        <dbReference type="EMBL" id="ETS81371.1"/>
    </source>
</evidence>
<feature type="compositionally biased region" description="Basic and acidic residues" evidence="1">
    <location>
        <begin position="91"/>
        <end position="101"/>
    </location>
</feature>
<dbReference type="KEGG" id="pfy:PFICI_06373"/>
<dbReference type="InParanoid" id="W3X862"/>
<sequence length="935" mass="103309">MDYQYCDSGYGGSGSSTNSSAAPSKDVYYQEYRSPTRKDYKKTVVSRDGVSVHQETARGYSQAEPHPDYRASRSNYYNYLTTTQAEMKKVPYDTGTDKESPGRMGSSIKSPTPTDDMSSLYDANEFPAGGIRPGAPNNGQGGGSNHALQDNQMQMMLLEQQNKKRLMMARQEQDSMGSMPRGSWSDAPTSRGDPQEPSNHDLPVTKSPDGEHESILKIQEDEKSEFLDSKHATASIQPQTSIMPVSWEEHNSSDVKTFQTSTCEKSDSSSEGSPGLQLRVNLSTPADDSDASSASSKPQFTSEEFSASLPDRGVATVGDGNLLPTDSLKGPTSLDSHAGRFDGGKSESDSTKLIHASESQISKSCEAPADVFTHNITTAPSRLPEVFAPRNWESGSSFTFGHKSGRNSTYADTTQDIHPTAAELGDAPQRPLNMSPSSVPSDTNAEPWESSTFMLNIDDSLNRPGQQSLADRLNKLAISHDGKTEEHSKADQVENSAKIRGLDDRTSLSSFLSLGLPSERLGRLQHEIRRLTESIYPQYQVRDGRFREHTPSSSLISSCTSTLSTSRNENSQAGSDPRRSQRPEKKRRLDRDPGEESDEEKTTDNTSKGKKNEDRPLFACPFFKYDRSRYGHKRYCCGPGWPDMHRLKDHLFKRHMKPKHCSRCWEVFQDEAALTSHQRSDPPCDVSPEVRIDGLDESQERKLRSSRKTFSKMAECDKWRKAYMIIFPSVAKDDIPLPYYVPEDYLDFPLGESSEKREAYLRQVLPKLVAEVLAERLEGINLSHGDLQTICEETVNQALNDLPRLTHTPDDPQNGLQNGPETPVMHAVSESSDCAIRAAHEQSQQVESSIFGIDSIGLGNVFDPFPWGPFDDQSIESPASDFLSSNPGWHEGNPAFDSLGGNDALQQCTCATKLVSDSGYDSLPGEGPQSSLPPR</sequence>
<feature type="compositionally biased region" description="Basic and acidic residues" evidence="1">
    <location>
        <begin position="576"/>
        <end position="594"/>
    </location>
</feature>
<dbReference type="HOGENOM" id="CLU_313322_0_0_1"/>
<evidence type="ECO:0000256" key="1">
    <source>
        <dbReference type="SAM" id="MobiDB-lite"/>
    </source>
</evidence>
<organism evidence="2 3">
    <name type="scientific">Pestalotiopsis fici (strain W106-1 / CGMCC3.15140)</name>
    <dbReference type="NCBI Taxonomy" id="1229662"/>
    <lineage>
        <taxon>Eukaryota</taxon>
        <taxon>Fungi</taxon>
        <taxon>Dikarya</taxon>
        <taxon>Ascomycota</taxon>
        <taxon>Pezizomycotina</taxon>
        <taxon>Sordariomycetes</taxon>
        <taxon>Xylariomycetidae</taxon>
        <taxon>Amphisphaeriales</taxon>
        <taxon>Sporocadaceae</taxon>
        <taxon>Pestalotiopsis</taxon>
    </lineage>
</organism>
<keyword evidence="3" id="KW-1185">Reference proteome</keyword>
<dbReference type="PANTHER" id="PTHR38166:SF1">
    <property type="entry name" value="C2H2-TYPE DOMAIN-CONTAINING PROTEIN"/>
    <property type="match status" value="1"/>
</dbReference>
<feature type="region of interest" description="Disordered" evidence="1">
    <location>
        <begin position="546"/>
        <end position="612"/>
    </location>
</feature>
<feature type="region of interest" description="Disordered" evidence="1">
    <location>
        <begin position="1"/>
        <end position="72"/>
    </location>
</feature>
<reference evidence="3" key="1">
    <citation type="journal article" date="2015" name="BMC Genomics">
        <title>Genomic and transcriptomic analysis of the endophytic fungus Pestalotiopsis fici reveals its lifestyle and high potential for synthesis of natural products.</title>
        <authorList>
            <person name="Wang X."/>
            <person name="Zhang X."/>
            <person name="Liu L."/>
            <person name="Xiang M."/>
            <person name="Wang W."/>
            <person name="Sun X."/>
            <person name="Che Y."/>
            <person name="Guo L."/>
            <person name="Liu G."/>
            <person name="Guo L."/>
            <person name="Wang C."/>
            <person name="Yin W.B."/>
            <person name="Stadler M."/>
            <person name="Zhang X."/>
            <person name="Liu X."/>
        </authorList>
    </citation>
    <scope>NUCLEOTIDE SEQUENCE [LARGE SCALE GENOMIC DNA]</scope>
    <source>
        <strain evidence="3">W106-1 / CGMCC3.15140</strain>
    </source>
</reference>
<dbReference type="EMBL" id="KI912112">
    <property type="protein sequence ID" value="ETS81371.1"/>
    <property type="molecule type" value="Genomic_DNA"/>
</dbReference>
<dbReference type="STRING" id="1229662.W3X862"/>
<feature type="compositionally biased region" description="Polar residues" evidence="1">
    <location>
        <begin position="107"/>
        <end position="117"/>
    </location>
</feature>
<evidence type="ECO:0000313" key="3">
    <source>
        <dbReference type="Proteomes" id="UP000030651"/>
    </source>
</evidence>
<feature type="compositionally biased region" description="Polar residues" evidence="1">
    <location>
        <begin position="254"/>
        <end position="263"/>
    </location>
</feature>
<accession>W3X862</accession>
<proteinExistence type="predicted"/>
<dbReference type="PANTHER" id="PTHR38166">
    <property type="entry name" value="C2H2-TYPE DOMAIN-CONTAINING PROTEIN-RELATED"/>
    <property type="match status" value="1"/>
</dbReference>
<protein>
    <recommendedName>
        <fullName evidence="4">C2H2-type domain-containing protein</fullName>
    </recommendedName>
</protein>
<dbReference type="eggNOG" id="ENOG502TBZ2">
    <property type="taxonomic scope" value="Eukaryota"/>
</dbReference>
<dbReference type="OrthoDB" id="4161727at2759"/>
<dbReference type="Proteomes" id="UP000030651">
    <property type="component" value="Unassembled WGS sequence"/>
</dbReference>
<gene>
    <name evidence="2" type="ORF">PFICI_06373</name>
</gene>
<feature type="region of interest" description="Disordered" evidence="1">
    <location>
        <begin position="166"/>
        <end position="359"/>
    </location>
</feature>
<feature type="region of interest" description="Disordered" evidence="1">
    <location>
        <begin position="916"/>
        <end position="935"/>
    </location>
</feature>
<dbReference type="GeneID" id="19271386"/>
<feature type="compositionally biased region" description="Polar residues" evidence="1">
    <location>
        <begin position="232"/>
        <end position="243"/>
    </location>
</feature>
<feature type="compositionally biased region" description="Polar residues" evidence="1">
    <location>
        <begin position="432"/>
        <end position="446"/>
    </location>
</feature>
<feature type="region of interest" description="Disordered" evidence="1">
    <location>
        <begin position="91"/>
        <end position="147"/>
    </location>
</feature>
<feature type="compositionally biased region" description="Low complexity" evidence="1">
    <location>
        <begin position="551"/>
        <end position="566"/>
    </location>
</feature>